<dbReference type="Gramene" id="Kaladp0095s0392.4.v1.1">
    <property type="protein sequence ID" value="Kaladp0095s0392.4.v1.1"/>
    <property type="gene ID" value="Kaladp0095s0392.v1.1"/>
</dbReference>
<sequence length="204" mass="23349">MAHMRLLGRVLKDARVSNSEKIVNPFLYAGKGLRYRKLEVILTKNMDKLGKAGQTVQVAPGYFRNYLMPKLLAVPNIDKFAYLMREQCKLSQPEAVEEVRVVKEAVADPMVEYQAAARRLANSRLSLRRYLKSKEELREPVTKEEIVSEVARQLDVLIEPENLYLPSPITQVGEFEVPLRLPMSIPLPEGKLQWSLMVKTRGKK</sequence>
<evidence type="ECO:0000256" key="4">
    <source>
        <dbReference type="ARBA" id="ARBA00022980"/>
    </source>
</evidence>
<dbReference type="SUPFAM" id="SSF55653">
    <property type="entry name" value="Ribosomal protein L9 C-domain"/>
    <property type="match status" value="1"/>
</dbReference>
<dbReference type="Gramene" id="Kaladp0095s0392.2.v1.1">
    <property type="protein sequence ID" value="Kaladp0095s0392.2.v1.1"/>
    <property type="gene ID" value="Kaladp0095s0392.v1.1"/>
</dbReference>
<dbReference type="Pfam" id="PF01281">
    <property type="entry name" value="Ribosomal_L9_N"/>
    <property type="match status" value="1"/>
</dbReference>
<dbReference type="Gene3D" id="3.40.5.10">
    <property type="entry name" value="Ribosomal protein L9, N-terminal domain"/>
    <property type="match status" value="1"/>
</dbReference>
<comment type="similarity">
    <text evidence="1">Belongs to the bacterial ribosomal protein bL9 family.</text>
</comment>
<dbReference type="AlphaFoldDB" id="A0A7N0UZ93"/>
<evidence type="ECO:0000313" key="12">
    <source>
        <dbReference type="Proteomes" id="UP000594263"/>
    </source>
</evidence>
<dbReference type="InterPro" id="IPR020070">
    <property type="entry name" value="Ribosomal_bL9_N"/>
</dbReference>
<feature type="domain" description="Ribosomal protein L9" evidence="9">
    <location>
        <begin position="39"/>
        <end position="75"/>
    </location>
</feature>
<evidence type="ECO:0000256" key="1">
    <source>
        <dbReference type="ARBA" id="ARBA00010605"/>
    </source>
</evidence>
<proteinExistence type="inferred from homology"/>
<keyword evidence="12" id="KW-1185">Reference proteome</keyword>
<keyword evidence="2" id="KW-0699">rRNA-binding</keyword>
<dbReference type="InterPro" id="IPR036791">
    <property type="entry name" value="Ribosomal_bL9_C_sf"/>
</dbReference>
<dbReference type="EnsemblPlants" id="Kaladp0095s0392.2.v1.1">
    <property type="protein sequence ID" value="Kaladp0095s0392.2.v1.1"/>
    <property type="gene ID" value="Kaladp0095s0392.v1.1"/>
</dbReference>
<dbReference type="Gramene" id="Kaladp0095s0392.3.v1.1">
    <property type="protein sequence ID" value="Kaladp0095s0392.3.v1.1"/>
    <property type="gene ID" value="Kaladp0095s0392.v1.1"/>
</dbReference>
<evidence type="ECO:0000259" key="9">
    <source>
        <dbReference type="Pfam" id="PF01281"/>
    </source>
</evidence>
<reference evidence="11" key="1">
    <citation type="submission" date="2021-01" db="UniProtKB">
        <authorList>
            <consortium name="EnsemblPlants"/>
        </authorList>
    </citation>
    <scope>IDENTIFICATION</scope>
</reference>
<dbReference type="FunFam" id="3.40.5.10:FF:000007">
    <property type="entry name" value="50S ribosomal protein L9"/>
    <property type="match status" value="1"/>
</dbReference>
<dbReference type="Gene3D" id="3.10.430.100">
    <property type="entry name" value="Ribosomal protein L9, C-terminal domain"/>
    <property type="match status" value="1"/>
</dbReference>
<name>A0A7N0UZ93_KALFE</name>
<dbReference type="Gramene" id="Kaladp0095s0392.1.v1.1">
    <property type="protein sequence ID" value="Kaladp0095s0392.1.v1.1"/>
    <property type="gene ID" value="Kaladp0095s0392.v1.1"/>
</dbReference>
<accession>A0A7N0UZ93</accession>
<dbReference type="GO" id="GO:0003735">
    <property type="term" value="F:structural constituent of ribosome"/>
    <property type="evidence" value="ECO:0007669"/>
    <property type="project" value="InterPro"/>
</dbReference>
<dbReference type="GO" id="GO:0019843">
    <property type="term" value="F:rRNA binding"/>
    <property type="evidence" value="ECO:0007669"/>
    <property type="project" value="UniProtKB-KW"/>
</dbReference>
<dbReference type="InterPro" id="IPR009027">
    <property type="entry name" value="Ribosomal_bL9/RNase_H1_N"/>
</dbReference>
<dbReference type="InterPro" id="IPR000244">
    <property type="entry name" value="Ribosomal_bL9"/>
</dbReference>
<evidence type="ECO:0000256" key="3">
    <source>
        <dbReference type="ARBA" id="ARBA00022884"/>
    </source>
</evidence>
<evidence type="ECO:0000256" key="5">
    <source>
        <dbReference type="ARBA" id="ARBA00023274"/>
    </source>
</evidence>
<evidence type="ECO:0000259" key="10">
    <source>
        <dbReference type="Pfam" id="PF03948"/>
    </source>
</evidence>
<evidence type="ECO:0000256" key="2">
    <source>
        <dbReference type="ARBA" id="ARBA00022730"/>
    </source>
</evidence>
<keyword evidence="5" id="KW-0687">Ribonucleoprotein</keyword>
<dbReference type="EnsemblPlants" id="Kaladp0095s0392.1.v1.1">
    <property type="protein sequence ID" value="Kaladp0095s0392.1.v1.1"/>
    <property type="gene ID" value="Kaladp0095s0392.v1.1"/>
</dbReference>
<dbReference type="Pfam" id="PF03948">
    <property type="entry name" value="Ribosomal_L9_C"/>
    <property type="match status" value="1"/>
</dbReference>
<dbReference type="GO" id="GO:0005840">
    <property type="term" value="C:ribosome"/>
    <property type="evidence" value="ECO:0007669"/>
    <property type="project" value="UniProtKB-KW"/>
</dbReference>
<dbReference type="InterPro" id="IPR036935">
    <property type="entry name" value="Ribosomal_bL9_N_sf"/>
</dbReference>
<dbReference type="EnsemblPlants" id="Kaladp0095s0392.4.v1.1">
    <property type="protein sequence ID" value="Kaladp0095s0392.4.v1.1"/>
    <property type="gene ID" value="Kaladp0095s0392.v1.1"/>
</dbReference>
<evidence type="ECO:0000256" key="8">
    <source>
        <dbReference type="ARBA" id="ARBA00035427"/>
    </source>
</evidence>
<dbReference type="PANTHER" id="PTHR21368">
    <property type="entry name" value="50S RIBOSOMAL PROTEIN L9"/>
    <property type="match status" value="1"/>
</dbReference>
<evidence type="ECO:0000256" key="6">
    <source>
        <dbReference type="ARBA" id="ARBA00031047"/>
    </source>
</evidence>
<dbReference type="SUPFAM" id="SSF55658">
    <property type="entry name" value="L9 N-domain-like"/>
    <property type="match status" value="1"/>
</dbReference>
<dbReference type="GO" id="GO:1990904">
    <property type="term" value="C:ribonucleoprotein complex"/>
    <property type="evidence" value="ECO:0007669"/>
    <property type="project" value="UniProtKB-KW"/>
</dbReference>
<dbReference type="InterPro" id="IPR020069">
    <property type="entry name" value="Ribosomal_bL9_C"/>
</dbReference>
<evidence type="ECO:0000313" key="11">
    <source>
        <dbReference type="EnsemblPlants" id="Kaladp0095s0392.2.v1.1"/>
    </source>
</evidence>
<keyword evidence="3" id="KW-0694">RNA-binding</keyword>
<feature type="domain" description="Large ribosomal subunit protein bL9 C-terminal" evidence="10">
    <location>
        <begin position="113"/>
        <end position="182"/>
    </location>
</feature>
<dbReference type="GO" id="GO:0006412">
    <property type="term" value="P:translation"/>
    <property type="evidence" value="ECO:0007669"/>
    <property type="project" value="InterPro"/>
</dbReference>
<dbReference type="EnsemblPlants" id="Kaladp0095s0392.3.v1.1">
    <property type="protein sequence ID" value="Kaladp0095s0392.3.v1.1"/>
    <property type="gene ID" value="Kaladp0095s0392.v1.1"/>
</dbReference>
<dbReference type="OMA" id="KFAILIR"/>
<keyword evidence="4" id="KW-0689">Ribosomal protein</keyword>
<organism evidence="11 12">
    <name type="scientific">Kalanchoe fedtschenkoi</name>
    <name type="common">Lavender scallops</name>
    <name type="synonym">South American air plant</name>
    <dbReference type="NCBI Taxonomy" id="63787"/>
    <lineage>
        <taxon>Eukaryota</taxon>
        <taxon>Viridiplantae</taxon>
        <taxon>Streptophyta</taxon>
        <taxon>Embryophyta</taxon>
        <taxon>Tracheophyta</taxon>
        <taxon>Spermatophyta</taxon>
        <taxon>Magnoliopsida</taxon>
        <taxon>eudicotyledons</taxon>
        <taxon>Gunneridae</taxon>
        <taxon>Pentapetalae</taxon>
        <taxon>Saxifragales</taxon>
        <taxon>Crassulaceae</taxon>
        <taxon>Kalanchoe</taxon>
    </lineage>
</organism>
<evidence type="ECO:0000256" key="7">
    <source>
        <dbReference type="ARBA" id="ARBA00035193"/>
    </source>
</evidence>
<dbReference type="Proteomes" id="UP000594263">
    <property type="component" value="Unplaced"/>
</dbReference>
<protein>
    <recommendedName>
        <fullName evidence="7">Large ribosomal subunit protein bL9c</fullName>
    </recommendedName>
    <alternativeName>
        <fullName evidence="8">50S ribosomal protein L9, chloroplastic</fullName>
    </alternativeName>
    <alternativeName>
        <fullName evidence="6">CL9</fullName>
    </alternativeName>
</protein>